<organism evidence="1">
    <name type="scientific">Rhizophora mucronata</name>
    <name type="common">Asiatic mangrove</name>
    <dbReference type="NCBI Taxonomy" id="61149"/>
    <lineage>
        <taxon>Eukaryota</taxon>
        <taxon>Viridiplantae</taxon>
        <taxon>Streptophyta</taxon>
        <taxon>Embryophyta</taxon>
        <taxon>Tracheophyta</taxon>
        <taxon>Spermatophyta</taxon>
        <taxon>Magnoliopsida</taxon>
        <taxon>eudicotyledons</taxon>
        <taxon>Gunneridae</taxon>
        <taxon>Pentapetalae</taxon>
        <taxon>rosids</taxon>
        <taxon>fabids</taxon>
        <taxon>Malpighiales</taxon>
        <taxon>Rhizophoraceae</taxon>
        <taxon>Rhizophora</taxon>
    </lineage>
</organism>
<sequence>MPQVPLLVLLPLNDYFTGQTNYSLLSWKIFLEHSRVCQLISGILKFQNTKRLIVLRNNKVPGQLSQHKFQLPLLHFPIEALEQKSFSPP</sequence>
<name>A0A2P2PJK5_RHIMU</name>
<reference evidence="1" key="1">
    <citation type="submission" date="2018-02" db="EMBL/GenBank/DDBJ databases">
        <title>Rhizophora mucronata_Transcriptome.</title>
        <authorList>
            <person name="Meera S.P."/>
            <person name="Sreeshan A."/>
            <person name="Augustine A."/>
        </authorList>
    </citation>
    <scope>NUCLEOTIDE SEQUENCE</scope>
    <source>
        <tissue evidence="1">Leaf</tissue>
    </source>
</reference>
<proteinExistence type="predicted"/>
<protein>
    <submittedName>
        <fullName evidence="1">Uncharacterized protein</fullName>
    </submittedName>
</protein>
<accession>A0A2P2PJK5</accession>
<dbReference type="AlphaFoldDB" id="A0A2P2PJK5"/>
<evidence type="ECO:0000313" key="1">
    <source>
        <dbReference type="EMBL" id="MBX54885.1"/>
    </source>
</evidence>
<dbReference type="EMBL" id="GGEC01074401">
    <property type="protein sequence ID" value="MBX54885.1"/>
    <property type="molecule type" value="Transcribed_RNA"/>
</dbReference>